<evidence type="ECO:0000256" key="4">
    <source>
        <dbReference type="ARBA" id="ARBA00022483"/>
    </source>
</evidence>
<evidence type="ECO:0000256" key="3">
    <source>
        <dbReference type="ARBA" id="ARBA00022448"/>
    </source>
</evidence>
<proteinExistence type="inferred from homology"/>
<feature type="domain" description="Exocyst complex subunit EXOC6/Sec15 C-terminal" evidence="8">
    <location>
        <begin position="431"/>
        <end position="810"/>
    </location>
</feature>
<dbReference type="InterPro" id="IPR007225">
    <property type="entry name" value="EXOC6/Sec15"/>
</dbReference>
<dbReference type="CTD" id="42499"/>
<dbReference type="GO" id="GO:0000145">
    <property type="term" value="C:exocyst"/>
    <property type="evidence" value="ECO:0007669"/>
    <property type="project" value="UniProtKB-UniRule"/>
</dbReference>
<dbReference type="InterPro" id="IPR046361">
    <property type="entry name" value="EXOC6/Sec15_C"/>
</dbReference>
<evidence type="ECO:0000259" key="8">
    <source>
        <dbReference type="Pfam" id="PF04091"/>
    </source>
</evidence>
<accession>A0A7M7K8U8</accession>
<evidence type="ECO:0000256" key="6">
    <source>
        <dbReference type="PIRNR" id="PIRNR025007"/>
    </source>
</evidence>
<evidence type="ECO:0000256" key="5">
    <source>
        <dbReference type="ARBA" id="ARBA00023054"/>
    </source>
</evidence>
<dbReference type="OMA" id="FPFHSEQ"/>
<dbReference type="GO" id="GO:0016020">
    <property type="term" value="C:membrane"/>
    <property type="evidence" value="ECO:0007669"/>
    <property type="project" value="TreeGrafter"/>
</dbReference>
<dbReference type="OrthoDB" id="10267033at2759"/>
<dbReference type="InterPro" id="IPR042044">
    <property type="entry name" value="EXOC6PINT-1/Sec15/Tip20_C_dom2"/>
</dbReference>
<evidence type="ECO:0000256" key="1">
    <source>
        <dbReference type="ARBA" id="ARBA00002660"/>
    </source>
</evidence>
<dbReference type="Proteomes" id="UP000594260">
    <property type="component" value="Unplaced"/>
</dbReference>
<dbReference type="EnsemblMetazoa" id="XM_022807097">
    <property type="protein sequence ID" value="XP_022662832"/>
    <property type="gene ID" value="LOC111250994"/>
</dbReference>
<dbReference type="FunFam" id="1.20.58.670:FF:000002">
    <property type="entry name" value="Exocyst complex component"/>
    <property type="match status" value="1"/>
</dbReference>
<dbReference type="InParanoid" id="A0A7M7K8U8"/>
<dbReference type="FunCoup" id="A0A7M7K8U8">
    <property type="interactions" value="1571"/>
</dbReference>
<organism evidence="10 11">
    <name type="scientific">Varroa destructor</name>
    <name type="common">Honeybee mite</name>
    <dbReference type="NCBI Taxonomy" id="109461"/>
    <lineage>
        <taxon>Eukaryota</taxon>
        <taxon>Metazoa</taxon>
        <taxon>Ecdysozoa</taxon>
        <taxon>Arthropoda</taxon>
        <taxon>Chelicerata</taxon>
        <taxon>Arachnida</taxon>
        <taxon>Acari</taxon>
        <taxon>Parasitiformes</taxon>
        <taxon>Mesostigmata</taxon>
        <taxon>Gamasina</taxon>
        <taxon>Dermanyssoidea</taxon>
        <taxon>Varroidae</taxon>
        <taxon>Varroa</taxon>
    </lineage>
</organism>
<keyword evidence="11" id="KW-1185">Reference proteome</keyword>
<dbReference type="AlphaFoldDB" id="A0A7M7K8U8"/>
<evidence type="ECO:0000313" key="11">
    <source>
        <dbReference type="Proteomes" id="UP000594260"/>
    </source>
</evidence>
<dbReference type="GO" id="GO:0090522">
    <property type="term" value="P:vesicle tethering involved in exocytosis"/>
    <property type="evidence" value="ECO:0007669"/>
    <property type="project" value="UniProtKB-UniRule"/>
</dbReference>
<dbReference type="Gene3D" id="1.20.58.670">
    <property type="entry name" value="Dsl1p vesicle tethering complex, Tip20p subunit, domain D"/>
    <property type="match status" value="1"/>
</dbReference>
<evidence type="ECO:0000259" key="9">
    <source>
        <dbReference type="Pfam" id="PF20651"/>
    </source>
</evidence>
<dbReference type="Pfam" id="PF20651">
    <property type="entry name" value="EXOC6_Sec15_N"/>
    <property type="match status" value="1"/>
</dbReference>
<sequence length="859" mass="97077">MIRHTANQKYEDDSDEEQVEVANAFTPEEAETAAALQRHEYYVREIEYTGGVVTISPILRAIYDGDDHAKFLEKLRARIDDHSREIQKMCNFHYQGFIDSINELLQVKSQAAKLKGEVSEIHAELSDSTEKALAKGEALVRVRRTQCNIKAAIEALSICLPVLDMYSKLNEQMAAKRHYPALKTIELLEHTYLPLIQRHKFAQTMGQRLPRFRAQIEEASMTELKDFLESIRKHSAHIGDIAIVQASEQYQIEAEGFTHGAINSVSNGPTSGVKLKKPSSISGPSDGENTASVGTAQDLVDFSPVYRCYHIFGVLGNGERFRTYYRSSREEQAKLALQSAFNMHASLEGYRAFFNEVAGFFVVEEHVANTAGGLVSRTELETSWAEACHRVEAALRTSTGYCTEAPLMLRVKTLIMLFAYTLKGYGYKVDPLIKLLLEVYEHYNEILMKTCKDSFRQLFEVDSYHPMQVDTEEEYRRVLSKFPFRDEVLERSPFPRKFPFSSFVPAVYTYVKDFVGESLKFLQDLNLSQSEVEDMVRKSTNLLLTRTLSGCLTALIEKPSLGLLQLIQITINTNYLEETSFFLEEHIQSIFRSPASAGGSASVGSGVGTNSGTGVSSHATRLQGKAIFKDSRKNAEDQIYKQIKRKIDESIELATYEWTAAEARGTASAYMLDLIAFLNNVFQAFTNLPVRGDICEFKDRVAQTACMTACQHLSGKLLDLLRNEEVKAISTGAVEQFNLDLIQCEQFATSEPVQGLNADVLPMFFVELRQLVDLVMDEDWQTYLQEKSDGRNDAKYLRVQPTTALIVLEKVCAADKKRNTLLNFNQKQKERKKLLEWAVKQLRIITQANGVFNHNNNSL</sequence>
<protein>
    <recommendedName>
        <fullName evidence="6">Exocyst complex component</fullName>
    </recommendedName>
</protein>
<keyword evidence="3 6" id="KW-0813">Transport</keyword>
<dbReference type="Pfam" id="PF04091">
    <property type="entry name" value="Sec15_C"/>
    <property type="match status" value="1"/>
</dbReference>
<evidence type="ECO:0000256" key="7">
    <source>
        <dbReference type="SAM" id="MobiDB-lite"/>
    </source>
</evidence>
<dbReference type="RefSeq" id="XP_022662832.1">
    <property type="nucleotide sequence ID" value="XM_022807097.1"/>
</dbReference>
<keyword evidence="5" id="KW-0175">Coiled coil</keyword>
<name>A0A7M7K8U8_VARDE</name>
<dbReference type="GO" id="GO:0006886">
    <property type="term" value="P:intracellular protein transport"/>
    <property type="evidence" value="ECO:0007669"/>
    <property type="project" value="InterPro"/>
</dbReference>
<dbReference type="PIRSF" id="PIRSF025007">
    <property type="entry name" value="Sec15"/>
    <property type="match status" value="1"/>
</dbReference>
<evidence type="ECO:0000256" key="2">
    <source>
        <dbReference type="ARBA" id="ARBA00007944"/>
    </source>
</evidence>
<dbReference type="PANTHER" id="PTHR12702">
    <property type="entry name" value="SEC15"/>
    <property type="match status" value="1"/>
</dbReference>
<dbReference type="Gene3D" id="1.10.357.30">
    <property type="entry name" value="Exocyst complex subunit Sec15 C-terminal domain, N-terminal subdomain"/>
    <property type="match status" value="1"/>
</dbReference>
<evidence type="ECO:0000313" key="10">
    <source>
        <dbReference type="EnsemblMetazoa" id="XP_022662832"/>
    </source>
</evidence>
<dbReference type="InterPro" id="IPR042045">
    <property type="entry name" value="EXOC6/Sec15_C_dom1"/>
</dbReference>
<keyword evidence="4 6" id="KW-0268">Exocytosis</keyword>
<feature type="region of interest" description="Disordered" evidence="7">
    <location>
        <begin position="268"/>
        <end position="292"/>
    </location>
</feature>
<dbReference type="GeneID" id="111250994"/>
<dbReference type="PANTHER" id="PTHR12702:SF0">
    <property type="entry name" value="EXOCYST COMPLEX COMPONENT 6"/>
    <property type="match status" value="1"/>
</dbReference>
<feature type="domain" description="Exocyst complex component EXOC6/Sec15 N-terminal" evidence="9">
    <location>
        <begin position="74"/>
        <end position="243"/>
    </location>
</feature>
<dbReference type="InterPro" id="IPR048359">
    <property type="entry name" value="EXOC6_Sec15_N"/>
</dbReference>
<dbReference type="GO" id="GO:0006893">
    <property type="term" value="P:Golgi to plasma membrane transport"/>
    <property type="evidence" value="ECO:0007669"/>
    <property type="project" value="TreeGrafter"/>
</dbReference>
<dbReference type="KEGG" id="vde:111250994"/>
<comment type="function">
    <text evidence="1 6">Component of the exocyst complex involved in the docking of exocytic vesicles with fusion sites on the plasma membrane.</text>
</comment>
<reference evidence="10" key="1">
    <citation type="submission" date="2021-01" db="UniProtKB">
        <authorList>
            <consortium name="EnsemblMetazoa"/>
        </authorList>
    </citation>
    <scope>IDENTIFICATION</scope>
</reference>
<feature type="compositionally biased region" description="Polar residues" evidence="7">
    <location>
        <begin position="279"/>
        <end position="292"/>
    </location>
</feature>
<comment type="similarity">
    <text evidence="2 6">Belongs to the SEC15 family.</text>
</comment>